<dbReference type="GO" id="GO:0009097">
    <property type="term" value="P:isoleucine biosynthetic process"/>
    <property type="evidence" value="ECO:0007669"/>
    <property type="project" value="TreeGrafter"/>
</dbReference>
<dbReference type="SUPFAM" id="SSF52467">
    <property type="entry name" value="DHS-like NAD/FAD-binding domain"/>
    <property type="match status" value="1"/>
</dbReference>
<dbReference type="InterPro" id="IPR012000">
    <property type="entry name" value="Thiamin_PyroP_enz_cen_dom"/>
</dbReference>
<comment type="caution">
    <text evidence="7">The sequence shown here is derived from an EMBL/GenBank/DDBJ whole genome shotgun (WGS) entry which is preliminary data.</text>
</comment>
<dbReference type="GO" id="GO:0005739">
    <property type="term" value="C:mitochondrion"/>
    <property type="evidence" value="ECO:0007669"/>
    <property type="project" value="TreeGrafter"/>
</dbReference>
<dbReference type="Pfam" id="PF00205">
    <property type="entry name" value="TPP_enzyme_M"/>
    <property type="match status" value="1"/>
</dbReference>
<dbReference type="PANTHER" id="PTHR18968">
    <property type="entry name" value="THIAMINE PYROPHOSPHATE ENZYMES"/>
    <property type="match status" value="1"/>
</dbReference>
<dbReference type="Pfam" id="PF02776">
    <property type="entry name" value="TPP_enzyme_N"/>
    <property type="match status" value="1"/>
</dbReference>
<feature type="domain" description="Thiamine pyrophosphate enzyme TPP-binding" evidence="5">
    <location>
        <begin position="413"/>
        <end position="564"/>
    </location>
</feature>
<keyword evidence="2 3" id="KW-0786">Thiamine pyrophosphate</keyword>
<dbReference type="Gene3D" id="3.40.50.970">
    <property type="match status" value="2"/>
</dbReference>
<evidence type="ECO:0000256" key="3">
    <source>
        <dbReference type="RuleBase" id="RU362132"/>
    </source>
</evidence>
<dbReference type="CDD" id="cd07035">
    <property type="entry name" value="TPP_PYR_POX_like"/>
    <property type="match status" value="1"/>
</dbReference>
<dbReference type="PANTHER" id="PTHR18968:SF164">
    <property type="entry name" value="PYRUVATE DECARBOXYLASE"/>
    <property type="match status" value="1"/>
</dbReference>
<dbReference type="GO" id="GO:0009099">
    <property type="term" value="P:L-valine biosynthetic process"/>
    <property type="evidence" value="ECO:0007669"/>
    <property type="project" value="TreeGrafter"/>
</dbReference>
<dbReference type="Proteomes" id="UP000558688">
    <property type="component" value="Unassembled WGS sequence"/>
</dbReference>
<proteinExistence type="inferred from homology"/>
<protein>
    <recommendedName>
        <fullName evidence="9">Pyruvate decarboxylase</fullName>
    </recommendedName>
</protein>
<dbReference type="Gene3D" id="3.40.50.1220">
    <property type="entry name" value="TPP-binding domain"/>
    <property type="match status" value="1"/>
</dbReference>
<evidence type="ECO:0000256" key="1">
    <source>
        <dbReference type="ARBA" id="ARBA00007812"/>
    </source>
</evidence>
<evidence type="ECO:0000256" key="2">
    <source>
        <dbReference type="ARBA" id="ARBA00023052"/>
    </source>
</evidence>
<dbReference type="InterPro" id="IPR029061">
    <property type="entry name" value="THDP-binding"/>
</dbReference>
<organism evidence="7 8">
    <name type="scientific">Fusarium oxysporum</name>
    <name type="common">Fusarium vascular wilt</name>
    <dbReference type="NCBI Taxonomy" id="5507"/>
    <lineage>
        <taxon>Eukaryota</taxon>
        <taxon>Fungi</taxon>
        <taxon>Dikarya</taxon>
        <taxon>Ascomycota</taxon>
        <taxon>Pezizomycotina</taxon>
        <taxon>Sordariomycetes</taxon>
        <taxon>Hypocreomycetidae</taxon>
        <taxon>Hypocreales</taxon>
        <taxon>Nectriaceae</taxon>
        <taxon>Fusarium</taxon>
        <taxon>Fusarium oxysporum species complex</taxon>
    </lineage>
</organism>
<evidence type="ECO:0000313" key="8">
    <source>
        <dbReference type="Proteomes" id="UP000558688"/>
    </source>
</evidence>
<dbReference type="AlphaFoldDB" id="A0A8H5ELE9"/>
<sequence length="585" mass="63364">MKEQIASRPRGSSYTASSAFFESLWDAGVTHCFCNLGSDHPSVLEAIVHGQEEREGRFPRIITCPTEFVAMSMADGFARVTGKPQAVIVHVDVGTQALGCAVHNSSCGRTPVLIFAGLSPYTIEGETLGSRTEYIQWLQDVHNQKSIVEQYFNRALSFATSDPKGPVYLCAAREVLEANIDPYRIDQQHWSPIEPAALTSRAVEEISEAISSAEKPLIVTGFSGKDLRAPAELVTLANSIKGLRVFDAGGSEMCFPADHPGWLGTGHGGHDSIREADVILVLDCDVPWIPTRCKPKADARIFHIDVDPLKQNMPVFYINAQRRFRADAYTAVTQLNEYISTNASLKAILDSEKYAERWLHLQRNHKERLAVIEAAAQPSSDGYYGTAYLANQLRKIVPDDTVFVVEAITNTALVADQIQATIPGSWINCGGGGLGWSGGAALGVKLASDHIGAKKFICQIVGDGSYLFSFPASVYWIAKRYSTPVLTIVLNNNGWNAPRNSLLLVRPDGPASTVNNETLNISFTPTPDYAGIAQAAGGGDLGIFRTYSAEELPRKLADAVDFVSKGTSAVFDAQLGGPQGKFVPK</sequence>
<evidence type="ECO:0000259" key="4">
    <source>
        <dbReference type="Pfam" id="PF00205"/>
    </source>
</evidence>
<name>A0A8H5ELE9_FUSOX</name>
<evidence type="ECO:0000259" key="5">
    <source>
        <dbReference type="Pfam" id="PF02775"/>
    </source>
</evidence>
<feature type="domain" description="Thiamine pyrophosphate enzyme N-terminal TPP-binding" evidence="6">
    <location>
        <begin position="15"/>
        <end position="139"/>
    </location>
</feature>
<evidence type="ECO:0000259" key="6">
    <source>
        <dbReference type="Pfam" id="PF02776"/>
    </source>
</evidence>
<accession>A0A8H5ELE9</accession>
<evidence type="ECO:0000313" key="7">
    <source>
        <dbReference type="EMBL" id="KAF5264217.1"/>
    </source>
</evidence>
<evidence type="ECO:0008006" key="9">
    <source>
        <dbReference type="Google" id="ProtNLM"/>
    </source>
</evidence>
<dbReference type="InterPro" id="IPR029035">
    <property type="entry name" value="DHS-like_NAD/FAD-binding_dom"/>
</dbReference>
<gene>
    <name evidence="7" type="ORF">FOXYS1_5003</name>
</gene>
<dbReference type="NCBIfam" id="NF006203">
    <property type="entry name" value="PRK08327.1"/>
    <property type="match status" value="1"/>
</dbReference>
<reference evidence="7" key="1">
    <citation type="submission" date="2020-02" db="EMBL/GenBank/DDBJ databases">
        <title>Identification and distribution of gene clusters putatively required for synthesis of sphingolipid metabolism inhibitors in phylogenetically diverse species of the filamentous fungus Fusarium.</title>
        <authorList>
            <person name="Kim H.-S."/>
            <person name="Busman M."/>
            <person name="Brown D.W."/>
            <person name="Divon H."/>
            <person name="Uhlig S."/>
            <person name="Proctor R.H."/>
        </authorList>
    </citation>
    <scope>NUCLEOTIDE SEQUENCE [LARGE SCALE GENOMIC DNA]</scope>
    <source>
        <strain evidence="7">NRRL 39464</strain>
    </source>
</reference>
<dbReference type="GO" id="GO:0005948">
    <property type="term" value="C:acetolactate synthase complex"/>
    <property type="evidence" value="ECO:0007669"/>
    <property type="project" value="TreeGrafter"/>
</dbReference>
<dbReference type="Pfam" id="PF02775">
    <property type="entry name" value="TPP_enzyme_C"/>
    <property type="match status" value="1"/>
</dbReference>
<dbReference type="SUPFAM" id="SSF52518">
    <property type="entry name" value="Thiamin diphosphate-binding fold (THDP-binding)"/>
    <property type="match status" value="2"/>
</dbReference>
<dbReference type="GO" id="GO:0000287">
    <property type="term" value="F:magnesium ion binding"/>
    <property type="evidence" value="ECO:0007669"/>
    <property type="project" value="InterPro"/>
</dbReference>
<feature type="domain" description="Thiamine pyrophosphate enzyme central" evidence="4">
    <location>
        <begin position="203"/>
        <end position="310"/>
    </location>
</feature>
<dbReference type="GO" id="GO:0030976">
    <property type="term" value="F:thiamine pyrophosphate binding"/>
    <property type="evidence" value="ECO:0007669"/>
    <property type="project" value="InterPro"/>
</dbReference>
<dbReference type="GO" id="GO:0050660">
    <property type="term" value="F:flavin adenine dinucleotide binding"/>
    <property type="evidence" value="ECO:0007669"/>
    <property type="project" value="TreeGrafter"/>
</dbReference>
<dbReference type="InterPro" id="IPR012001">
    <property type="entry name" value="Thiamin_PyroP_enz_TPP-bd_dom"/>
</dbReference>
<dbReference type="InterPro" id="IPR045229">
    <property type="entry name" value="TPP_enz"/>
</dbReference>
<comment type="similarity">
    <text evidence="1 3">Belongs to the TPP enzyme family.</text>
</comment>
<dbReference type="InterPro" id="IPR011766">
    <property type="entry name" value="TPP_enzyme_TPP-bd"/>
</dbReference>
<dbReference type="GO" id="GO:0003984">
    <property type="term" value="F:acetolactate synthase activity"/>
    <property type="evidence" value="ECO:0007669"/>
    <property type="project" value="TreeGrafter"/>
</dbReference>
<dbReference type="EMBL" id="JAAFOW010000779">
    <property type="protein sequence ID" value="KAF5264217.1"/>
    <property type="molecule type" value="Genomic_DNA"/>
</dbReference>